<dbReference type="InParanoid" id="A0A1Y2MEB5"/>
<proteinExistence type="predicted"/>
<evidence type="ECO:0000313" key="2">
    <source>
        <dbReference type="Proteomes" id="UP000193240"/>
    </source>
</evidence>
<gene>
    <name evidence="1" type="ORF">B5807_00547</name>
</gene>
<dbReference type="EMBL" id="KZ107838">
    <property type="protein sequence ID" value="OSS54430.1"/>
    <property type="molecule type" value="Genomic_DNA"/>
</dbReference>
<protein>
    <submittedName>
        <fullName evidence="1">Uncharacterized protein</fullName>
    </submittedName>
</protein>
<reference evidence="1 2" key="1">
    <citation type="journal article" date="2017" name="Genome Announc.">
        <title>Genome sequence of the saprophytic ascomycete Epicoccum nigrum ICMP 19927 strain isolated from New Zealand.</title>
        <authorList>
            <person name="Fokin M."/>
            <person name="Fleetwood D."/>
            <person name="Weir B.S."/>
            <person name="Villas-Boas S.G."/>
        </authorList>
    </citation>
    <scope>NUCLEOTIDE SEQUENCE [LARGE SCALE GENOMIC DNA]</scope>
    <source>
        <strain evidence="1 2">ICMP 19927</strain>
    </source>
</reference>
<name>A0A1Y2MEB5_EPING</name>
<dbReference type="AlphaFoldDB" id="A0A1Y2MEB5"/>
<dbReference type="Proteomes" id="UP000193240">
    <property type="component" value="Unassembled WGS sequence"/>
</dbReference>
<evidence type="ECO:0000313" key="1">
    <source>
        <dbReference type="EMBL" id="OSS54430.1"/>
    </source>
</evidence>
<keyword evidence="2" id="KW-1185">Reference proteome</keyword>
<sequence length="120" mass="13203">MTSPTPSKVAYSGPSVQTMLSSKTLATNIIKYHNHPTSDSILDDSNLSILESFVRDPSQRAQILAEEGIDVNEPLEGKQISLAAYTVWAHGRKEAEGGSVLKEEDVDLLREWFESGKRDA</sequence>
<organism evidence="1 2">
    <name type="scientific">Epicoccum nigrum</name>
    <name type="common">Soil fungus</name>
    <name type="synonym">Epicoccum purpurascens</name>
    <dbReference type="NCBI Taxonomy" id="105696"/>
    <lineage>
        <taxon>Eukaryota</taxon>
        <taxon>Fungi</taxon>
        <taxon>Dikarya</taxon>
        <taxon>Ascomycota</taxon>
        <taxon>Pezizomycotina</taxon>
        <taxon>Dothideomycetes</taxon>
        <taxon>Pleosporomycetidae</taxon>
        <taxon>Pleosporales</taxon>
        <taxon>Pleosporineae</taxon>
        <taxon>Didymellaceae</taxon>
        <taxon>Epicoccum</taxon>
    </lineage>
</organism>
<accession>A0A1Y2MEB5</accession>